<feature type="domain" description="Mce/MlaD" evidence="7">
    <location>
        <begin position="389"/>
        <end position="448"/>
    </location>
</feature>
<evidence type="ECO:0000313" key="9">
    <source>
        <dbReference type="Proteomes" id="UP000474778"/>
    </source>
</evidence>
<evidence type="ECO:0000256" key="2">
    <source>
        <dbReference type="ARBA" id="ARBA00022475"/>
    </source>
</evidence>
<gene>
    <name evidence="8" type="ORF">GNT65_00550</name>
</gene>
<feature type="domain" description="Mce/MlaD" evidence="7">
    <location>
        <begin position="744"/>
        <end position="825"/>
    </location>
</feature>
<keyword evidence="2" id="KW-1003">Cell membrane</keyword>
<organism evidence="8 9">
    <name type="scientific">Shewanella insulae</name>
    <dbReference type="NCBI Taxonomy" id="2681496"/>
    <lineage>
        <taxon>Bacteria</taxon>
        <taxon>Pseudomonadati</taxon>
        <taxon>Pseudomonadota</taxon>
        <taxon>Gammaproteobacteria</taxon>
        <taxon>Alteromonadales</taxon>
        <taxon>Shewanellaceae</taxon>
        <taxon>Shewanella</taxon>
    </lineage>
</organism>
<keyword evidence="4" id="KW-0812">Transmembrane</keyword>
<keyword evidence="6" id="KW-0472">Membrane</keyword>
<keyword evidence="9" id="KW-1185">Reference proteome</keyword>
<feature type="domain" description="Mce/MlaD" evidence="7">
    <location>
        <begin position="628"/>
        <end position="718"/>
    </location>
</feature>
<evidence type="ECO:0000259" key="7">
    <source>
        <dbReference type="Pfam" id="PF02470"/>
    </source>
</evidence>
<feature type="domain" description="Mce/MlaD" evidence="7">
    <location>
        <begin position="158"/>
        <end position="214"/>
    </location>
</feature>
<comment type="subcellular location">
    <subcellularLocation>
        <location evidence="1">Cell inner membrane</location>
    </subcellularLocation>
</comment>
<feature type="domain" description="Mce/MlaD" evidence="7">
    <location>
        <begin position="41"/>
        <end position="132"/>
    </location>
</feature>
<evidence type="ECO:0000256" key="5">
    <source>
        <dbReference type="ARBA" id="ARBA00022989"/>
    </source>
</evidence>
<evidence type="ECO:0000313" key="8">
    <source>
        <dbReference type="EMBL" id="MXR67181.1"/>
    </source>
</evidence>
<dbReference type="InterPro" id="IPR051800">
    <property type="entry name" value="PqiA-PqiB_transport"/>
</dbReference>
<keyword evidence="3" id="KW-0997">Cell inner membrane</keyword>
<name>A0A6L7HVX2_9GAMM</name>
<evidence type="ECO:0000256" key="6">
    <source>
        <dbReference type="ARBA" id="ARBA00023136"/>
    </source>
</evidence>
<dbReference type="Proteomes" id="UP000474778">
    <property type="component" value="Unassembled WGS sequence"/>
</dbReference>
<protein>
    <submittedName>
        <fullName evidence="8">MCE family protein</fullName>
    </submittedName>
</protein>
<dbReference type="PANTHER" id="PTHR30462">
    <property type="entry name" value="INTERMEMBRANE TRANSPORT PROTEIN PQIB-RELATED"/>
    <property type="match status" value="1"/>
</dbReference>
<accession>A0A6L7HVX2</accession>
<dbReference type="AlphaFoldDB" id="A0A6L7HVX2"/>
<evidence type="ECO:0000256" key="4">
    <source>
        <dbReference type="ARBA" id="ARBA00022692"/>
    </source>
</evidence>
<dbReference type="PANTHER" id="PTHR30462:SF0">
    <property type="entry name" value="INTERMEMBRANE TRANSPORT PROTEIN YEBT"/>
    <property type="match status" value="1"/>
</dbReference>
<proteinExistence type="predicted"/>
<sequence>MTQIETPKVVKKKLFSPIWLLPLIALALGAWLGIKSIRESGVEVRIHFPSATGIDVGKTLVRYQGLTVGKVVDISIDDQLQGVYVDLLMDYRSTPFLKDETKFWLVTPKASITGVEGLDALFSGNYIAIQPGEGDYRNEFTAEDQAPPVAPGSDGLMIELTSASLGSLDVGSQVFYRQIPVGKIVSYRLVNDDSILFNAYIEKKYAHLVKQNSRFWNVSGLALDASLSGIKVKTESLSAILAGGVSFSSEGTSQQAETNQTFAIFEDEEHALGGISFSLTANDADSLSTGADIVYRGISIGQITQTHLTESGVRFDANIATQYAELLGTDSQFWLEGADLSLSGIKHASRLVTGNVVAFLPGSGEHQTSYPLLTEAPKHSQAPLILSLSAEENPGISAGAEVRFKQLPIGQVESVEFKPDFSGLAYRIQIWPEFAKLIHRGSYFVAESALAIDASLDGVSVNTRDLTTLTKGAISLIQGRSKKAANPSRSLPLFANIKQAEGYLAKQNRLKIVLTSPDGAGLAAHSPIYYKKMQVGQVQGVDWRASSQDFAIELGIDKPFASLVKPNTIFWRNGALSVDASLNGVKVDVAPLEGALKGSVSLGLLEQDDIGNQSHLYGSETLARAKATPISIVFDASTRLSSHAPIRYQGHQIGEVEKVRLSQDLHSVSVDAYLYGDYATPFLADDAQYFIVDADISLSGITAVETLITGPYVSVLPGTSNNSVHDFMGSVESPALLAQDALTFTLIDDNLGSVKIGTPIIFRGIKIGEVKQVQLSASGTQVEMTAQIAKGYSHLVNRSSQFWDLSGIKVDVGLFSGAQIETGSLETIIAGGIGVATQSPTTENNRIGQHHVFSLQSSLNPDWLKWAPNQQSLN</sequence>
<comment type="caution">
    <text evidence="8">The sequence shown here is derived from an EMBL/GenBank/DDBJ whole genome shotgun (WGS) entry which is preliminary data.</text>
</comment>
<evidence type="ECO:0000256" key="3">
    <source>
        <dbReference type="ARBA" id="ARBA00022519"/>
    </source>
</evidence>
<dbReference type="GO" id="GO:0005886">
    <property type="term" value="C:plasma membrane"/>
    <property type="evidence" value="ECO:0007669"/>
    <property type="project" value="UniProtKB-SubCell"/>
</dbReference>
<keyword evidence="5" id="KW-1133">Transmembrane helix</keyword>
<dbReference type="Pfam" id="PF02470">
    <property type="entry name" value="MlaD"/>
    <property type="match status" value="6"/>
</dbReference>
<dbReference type="EMBL" id="WRPA01000001">
    <property type="protein sequence ID" value="MXR67181.1"/>
    <property type="molecule type" value="Genomic_DNA"/>
</dbReference>
<feature type="domain" description="Mce/MlaD" evidence="7">
    <location>
        <begin position="274"/>
        <end position="362"/>
    </location>
</feature>
<dbReference type="InterPro" id="IPR003399">
    <property type="entry name" value="Mce/MlaD"/>
</dbReference>
<evidence type="ECO:0000256" key="1">
    <source>
        <dbReference type="ARBA" id="ARBA00004533"/>
    </source>
</evidence>
<dbReference type="RefSeq" id="WP_160793196.1">
    <property type="nucleotide sequence ID" value="NZ_WRPA01000001.1"/>
</dbReference>
<reference evidence="8 9" key="1">
    <citation type="submission" date="2019-12" db="EMBL/GenBank/DDBJ databases">
        <title>Shewanella insulae sp. nov., isolated from a tidal flat.</title>
        <authorList>
            <person name="Yoon J.-H."/>
        </authorList>
    </citation>
    <scope>NUCLEOTIDE SEQUENCE [LARGE SCALE GENOMIC DNA]</scope>
    <source>
        <strain evidence="8 9">JBTF-M18</strain>
    </source>
</reference>